<name>A0A1E7EMW8_9STRA</name>
<keyword evidence="4" id="KW-1185">Reference proteome</keyword>
<dbReference type="InParanoid" id="A0A1E7EMW8"/>
<feature type="domain" description="BTB" evidence="2">
    <location>
        <begin position="50"/>
        <end position="122"/>
    </location>
</feature>
<proteinExistence type="predicted"/>
<dbReference type="InterPro" id="IPR011333">
    <property type="entry name" value="SKP1/BTB/POZ_sf"/>
</dbReference>
<dbReference type="InterPro" id="IPR003131">
    <property type="entry name" value="T1-type_BTB"/>
</dbReference>
<dbReference type="SUPFAM" id="SSF54695">
    <property type="entry name" value="POZ domain"/>
    <property type="match status" value="1"/>
</dbReference>
<dbReference type="Gene3D" id="3.30.710.10">
    <property type="entry name" value="Potassium Channel Kv1.1, Chain A"/>
    <property type="match status" value="1"/>
</dbReference>
<dbReference type="EMBL" id="KV784389">
    <property type="protein sequence ID" value="OEU07146.1"/>
    <property type="molecule type" value="Genomic_DNA"/>
</dbReference>
<organism evidence="3 4">
    <name type="scientific">Fragilariopsis cylindrus CCMP1102</name>
    <dbReference type="NCBI Taxonomy" id="635003"/>
    <lineage>
        <taxon>Eukaryota</taxon>
        <taxon>Sar</taxon>
        <taxon>Stramenopiles</taxon>
        <taxon>Ochrophyta</taxon>
        <taxon>Bacillariophyta</taxon>
        <taxon>Bacillariophyceae</taxon>
        <taxon>Bacillariophycidae</taxon>
        <taxon>Bacillariales</taxon>
        <taxon>Bacillariaceae</taxon>
        <taxon>Fragilariopsis</taxon>
    </lineage>
</organism>
<dbReference type="PROSITE" id="PS50097">
    <property type="entry name" value="BTB"/>
    <property type="match status" value="1"/>
</dbReference>
<dbReference type="Proteomes" id="UP000095751">
    <property type="component" value="Unassembled WGS sequence"/>
</dbReference>
<dbReference type="OrthoDB" id="6077599at2759"/>
<reference evidence="3 4" key="1">
    <citation type="submission" date="2016-09" db="EMBL/GenBank/DDBJ databases">
        <title>Extensive genetic diversity and differential bi-allelic expression allows diatom success in the polar Southern Ocean.</title>
        <authorList>
            <consortium name="DOE Joint Genome Institute"/>
            <person name="Mock T."/>
            <person name="Otillar R.P."/>
            <person name="Strauss J."/>
            <person name="Dupont C."/>
            <person name="Frickenhaus S."/>
            <person name="Maumus F."/>
            <person name="Mcmullan M."/>
            <person name="Sanges R."/>
            <person name="Schmutz J."/>
            <person name="Toseland A."/>
            <person name="Valas R."/>
            <person name="Veluchamy A."/>
            <person name="Ward B.J."/>
            <person name="Allen A."/>
            <person name="Barry K."/>
            <person name="Falciatore A."/>
            <person name="Ferrante M."/>
            <person name="Fortunato A.E."/>
            <person name="Gloeckner G."/>
            <person name="Gruber A."/>
            <person name="Hipkin R."/>
            <person name="Janech M."/>
            <person name="Kroth P."/>
            <person name="Leese F."/>
            <person name="Lindquist E."/>
            <person name="Lyon B.R."/>
            <person name="Martin J."/>
            <person name="Mayer C."/>
            <person name="Parker M."/>
            <person name="Quesneville H."/>
            <person name="Raymond J."/>
            <person name="Uhlig C."/>
            <person name="Valentin K.U."/>
            <person name="Worden A.Z."/>
            <person name="Armbrust E.V."/>
            <person name="Bowler C."/>
            <person name="Green B."/>
            <person name="Moulton V."/>
            <person name="Van Oosterhout C."/>
            <person name="Grigoriev I."/>
        </authorList>
    </citation>
    <scope>NUCLEOTIDE SEQUENCE [LARGE SCALE GENOMIC DNA]</scope>
    <source>
        <strain evidence="3 4">CCMP1102</strain>
    </source>
</reference>
<dbReference type="Pfam" id="PF02214">
    <property type="entry name" value="BTB_2"/>
    <property type="match status" value="1"/>
</dbReference>
<protein>
    <recommendedName>
        <fullName evidence="2">BTB domain-containing protein</fullName>
    </recommendedName>
</protein>
<feature type="region of interest" description="Disordered" evidence="1">
    <location>
        <begin position="1"/>
        <end position="35"/>
    </location>
</feature>
<sequence>MEDGSNSDINNSMTRTSNDTSTGDNNTMDSVVGGRRGESSITDIIAAADDDDVIEIDAGGKIIRALRSTLTLAPDTMFTFMFSGRWEESHKRHNNRVFLDHDPELIEIIINFLRMKKIEDPAIPIRSPKVHIDKKENFEYLLRYFGLTDFFNPSPVFLPLDIGKIDVVQQHQPHVSSVTVTRSDNKIQFSKENISLHFVACKPSLNASSDEGSFWKVTIDEMPEDHNHQWVFLGIIGSLGASYNSQGDPTSYGWSGNSQVWHKGSIGDGDSSWTRFTRGECLHFHLKSNKLTMFSVQKNQKFVIDNINTAVPAYYIHFNLLYAGTKVTLEPLGEDECERMLDHLLNSS</sequence>
<evidence type="ECO:0000259" key="2">
    <source>
        <dbReference type="PROSITE" id="PS50097"/>
    </source>
</evidence>
<dbReference type="GO" id="GO:0051260">
    <property type="term" value="P:protein homooligomerization"/>
    <property type="evidence" value="ECO:0007669"/>
    <property type="project" value="InterPro"/>
</dbReference>
<dbReference type="InterPro" id="IPR000210">
    <property type="entry name" value="BTB/POZ_dom"/>
</dbReference>
<gene>
    <name evidence="3" type="ORF">FRACYDRAFT_251621</name>
</gene>
<dbReference type="AlphaFoldDB" id="A0A1E7EMW8"/>
<evidence type="ECO:0000313" key="4">
    <source>
        <dbReference type="Proteomes" id="UP000095751"/>
    </source>
</evidence>
<dbReference type="PANTHER" id="PTHR14499:SF136">
    <property type="entry name" value="GH08630P"/>
    <property type="match status" value="1"/>
</dbReference>
<evidence type="ECO:0000256" key="1">
    <source>
        <dbReference type="SAM" id="MobiDB-lite"/>
    </source>
</evidence>
<feature type="compositionally biased region" description="Polar residues" evidence="1">
    <location>
        <begin position="1"/>
        <end position="13"/>
    </location>
</feature>
<accession>A0A1E7EMW8</accession>
<feature type="compositionally biased region" description="Low complexity" evidence="1">
    <location>
        <begin position="14"/>
        <end position="30"/>
    </location>
</feature>
<dbReference type="PANTHER" id="PTHR14499">
    <property type="entry name" value="POTASSIUM CHANNEL TETRAMERIZATION DOMAIN-CONTAINING"/>
    <property type="match status" value="1"/>
</dbReference>
<evidence type="ECO:0000313" key="3">
    <source>
        <dbReference type="EMBL" id="OEU07146.1"/>
    </source>
</evidence>
<dbReference type="KEGG" id="fcy:FRACYDRAFT_251621"/>